<name>A0A852TNU3_9ACTN</name>
<dbReference type="InterPro" id="IPR013216">
    <property type="entry name" value="Methyltransf_11"/>
</dbReference>
<evidence type="ECO:0000259" key="1">
    <source>
        <dbReference type="Pfam" id="PF08241"/>
    </source>
</evidence>
<protein>
    <submittedName>
        <fullName evidence="2">Ubiquinone/menaquinone biosynthesis C-methylase UbiE</fullName>
    </submittedName>
</protein>
<gene>
    <name evidence="2" type="ORF">HDA32_000769</name>
</gene>
<dbReference type="GO" id="GO:0032259">
    <property type="term" value="P:methylation"/>
    <property type="evidence" value="ECO:0007669"/>
    <property type="project" value="UniProtKB-KW"/>
</dbReference>
<evidence type="ECO:0000313" key="3">
    <source>
        <dbReference type="Proteomes" id="UP000589036"/>
    </source>
</evidence>
<dbReference type="InterPro" id="IPR029063">
    <property type="entry name" value="SAM-dependent_MTases_sf"/>
</dbReference>
<feature type="domain" description="Methyltransferase type 11" evidence="1">
    <location>
        <begin position="38"/>
        <end position="138"/>
    </location>
</feature>
<dbReference type="CDD" id="cd02440">
    <property type="entry name" value="AdoMet_MTases"/>
    <property type="match status" value="1"/>
</dbReference>
<proteinExistence type="predicted"/>
<keyword evidence="2" id="KW-0830">Ubiquinone</keyword>
<reference evidence="2 3" key="1">
    <citation type="submission" date="2020-07" db="EMBL/GenBank/DDBJ databases">
        <title>Sequencing the genomes of 1000 actinobacteria strains.</title>
        <authorList>
            <person name="Klenk H.-P."/>
        </authorList>
    </citation>
    <scope>NUCLEOTIDE SEQUENCE [LARGE SCALE GENOMIC DNA]</scope>
    <source>
        <strain evidence="2 3">CXB654</strain>
    </source>
</reference>
<keyword evidence="2" id="KW-0489">Methyltransferase</keyword>
<dbReference type="EMBL" id="JACCCC010000001">
    <property type="protein sequence ID" value="NYE45649.1"/>
    <property type="molecule type" value="Genomic_DNA"/>
</dbReference>
<evidence type="ECO:0000313" key="2">
    <source>
        <dbReference type="EMBL" id="NYE45649.1"/>
    </source>
</evidence>
<dbReference type="Pfam" id="PF08241">
    <property type="entry name" value="Methyltransf_11"/>
    <property type="match status" value="1"/>
</dbReference>
<dbReference type="Gene3D" id="3.40.50.150">
    <property type="entry name" value="Vaccinia Virus protein VP39"/>
    <property type="match status" value="1"/>
</dbReference>
<keyword evidence="3" id="KW-1185">Reference proteome</keyword>
<organism evidence="2 3">
    <name type="scientific">Spinactinospora alkalitolerans</name>
    <dbReference type="NCBI Taxonomy" id="687207"/>
    <lineage>
        <taxon>Bacteria</taxon>
        <taxon>Bacillati</taxon>
        <taxon>Actinomycetota</taxon>
        <taxon>Actinomycetes</taxon>
        <taxon>Streptosporangiales</taxon>
        <taxon>Nocardiopsidaceae</taxon>
        <taxon>Spinactinospora</taxon>
    </lineage>
</organism>
<dbReference type="AlphaFoldDB" id="A0A852TNU3"/>
<keyword evidence="2" id="KW-0808">Transferase</keyword>
<comment type="caution">
    <text evidence="2">The sequence shown here is derived from an EMBL/GenBank/DDBJ whole genome shotgun (WGS) entry which is preliminary data.</text>
</comment>
<dbReference type="GO" id="GO:0008757">
    <property type="term" value="F:S-adenosylmethionine-dependent methyltransferase activity"/>
    <property type="evidence" value="ECO:0007669"/>
    <property type="project" value="InterPro"/>
</dbReference>
<dbReference type="SUPFAM" id="SSF53335">
    <property type="entry name" value="S-adenosyl-L-methionine-dependent methyltransferases"/>
    <property type="match status" value="1"/>
</dbReference>
<sequence length="203" mass="22622">MAALYDLAIVHGTYWAWWGCRWPIIADLYGQNVRSRHLELAPGTGYFLNRVAFPTESPELSLLDLHEGPLQVSARRLARYRPTTYTGDVFDPLPLPENSVDSVGCGMMLHCLPGDGIPAKAVVFDHVARVLTPGGRFFGSTVLTKDVPMSWFGRQGLRLVNSKGVFHNLHDSALDLRTELEARFDDVKFVIRGSVGLWQVTGR</sequence>
<accession>A0A852TNU3</accession>
<dbReference type="Proteomes" id="UP000589036">
    <property type="component" value="Unassembled WGS sequence"/>
</dbReference>
<dbReference type="RefSeq" id="WP_179641829.1">
    <property type="nucleotide sequence ID" value="NZ_BAAAYY010000002.1"/>
</dbReference>